<dbReference type="GO" id="GO:0003676">
    <property type="term" value="F:nucleic acid binding"/>
    <property type="evidence" value="ECO:0007669"/>
    <property type="project" value="InterPro"/>
</dbReference>
<dbReference type="AlphaFoldDB" id="A0A0D0CMR1"/>
<evidence type="ECO:0000259" key="1">
    <source>
        <dbReference type="Pfam" id="PF13358"/>
    </source>
</evidence>
<gene>
    <name evidence="2" type="ORF">PAXRUDRAFT_47913</name>
</gene>
<accession>A0A0D0CMR1</accession>
<organism evidence="2 3">
    <name type="scientific">Paxillus rubicundulus Ve08.2h10</name>
    <dbReference type="NCBI Taxonomy" id="930991"/>
    <lineage>
        <taxon>Eukaryota</taxon>
        <taxon>Fungi</taxon>
        <taxon>Dikarya</taxon>
        <taxon>Basidiomycota</taxon>
        <taxon>Agaricomycotina</taxon>
        <taxon>Agaricomycetes</taxon>
        <taxon>Agaricomycetidae</taxon>
        <taxon>Boletales</taxon>
        <taxon>Paxilineae</taxon>
        <taxon>Paxillaceae</taxon>
        <taxon>Paxillus</taxon>
    </lineage>
</organism>
<dbReference type="InParanoid" id="A0A0D0CMR1"/>
<name>A0A0D0CMR1_9AGAM</name>
<evidence type="ECO:0000313" key="3">
    <source>
        <dbReference type="Proteomes" id="UP000054538"/>
    </source>
</evidence>
<dbReference type="InterPro" id="IPR036397">
    <property type="entry name" value="RNaseH_sf"/>
</dbReference>
<evidence type="ECO:0000313" key="2">
    <source>
        <dbReference type="EMBL" id="KIK76598.1"/>
    </source>
</evidence>
<dbReference type="HOGENOM" id="CLU_188058_0_1_1"/>
<proteinExistence type="predicted"/>
<feature type="non-terminal residue" evidence="2">
    <location>
        <position position="59"/>
    </location>
</feature>
<reference evidence="2 3" key="1">
    <citation type="submission" date="2014-04" db="EMBL/GenBank/DDBJ databases">
        <authorList>
            <consortium name="DOE Joint Genome Institute"/>
            <person name="Kuo A."/>
            <person name="Kohler A."/>
            <person name="Jargeat P."/>
            <person name="Nagy L.G."/>
            <person name="Floudas D."/>
            <person name="Copeland A."/>
            <person name="Barry K.W."/>
            <person name="Cichocki N."/>
            <person name="Veneault-Fourrey C."/>
            <person name="LaButti K."/>
            <person name="Lindquist E.A."/>
            <person name="Lipzen A."/>
            <person name="Lundell T."/>
            <person name="Morin E."/>
            <person name="Murat C."/>
            <person name="Sun H."/>
            <person name="Tunlid A."/>
            <person name="Henrissat B."/>
            <person name="Grigoriev I.V."/>
            <person name="Hibbett D.S."/>
            <person name="Martin F."/>
            <person name="Nordberg H.P."/>
            <person name="Cantor M.N."/>
            <person name="Hua S.X."/>
        </authorList>
    </citation>
    <scope>NUCLEOTIDE SEQUENCE [LARGE SCALE GENOMIC DNA]</scope>
    <source>
        <strain evidence="2 3">Ve08.2h10</strain>
    </source>
</reference>
<reference evidence="3" key="2">
    <citation type="submission" date="2015-01" db="EMBL/GenBank/DDBJ databases">
        <title>Evolutionary Origins and Diversification of the Mycorrhizal Mutualists.</title>
        <authorList>
            <consortium name="DOE Joint Genome Institute"/>
            <consortium name="Mycorrhizal Genomics Consortium"/>
            <person name="Kohler A."/>
            <person name="Kuo A."/>
            <person name="Nagy L.G."/>
            <person name="Floudas D."/>
            <person name="Copeland A."/>
            <person name="Barry K.W."/>
            <person name="Cichocki N."/>
            <person name="Veneault-Fourrey C."/>
            <person name="LaButti K."/>
            <person name="Lindquist E.A."/>
            <person name="Lipzen A."/>
            <person name="Lundell T."/>
            <person name="Morin E."/>
            <person name="Murat C."/>
            <person name="Riley R."/>
            <person name="Ohm R."/>
            <person name="Sun H."/>
            <person name="Tunlid A."/>
            <person name="Henrissat B."/>
            <person name="Grigoriev I.V."/>
            <person name="Hibbett D.S."/>
            <person name="Martin F."/>
        </authorList>
    </citation>
    <scope>NUCLEOTIDE SEQUENCE [LARGE SCALE GENOMIC DNA]</scope>
    <source>
        <strain evidence="3">Ve08.2h10</strain>
    </source>
</reference>
<keyword evidence="3" id="KW-1185">Reference proteome</keyword>
<dbReference type="EMBL" id="KN827396">
    <property type="protein sequence ID" value="KIK76598.1"/>
    <property type="molecule type" value="Genomic_DNA"/>
</dbReference>
<dbReference type="Proteomes" id="UP000054538">
    <property type="component" value="Unassembled WGS sequence"/>
</dbReference>
<dbReference type="Pfam" id="PF13358">
    <property type="entry name" value="DDE_3"/>
    <property type="match status" value="1"/>
</dbReference>
<feature type="non-terminal residue" evidence="2">
    <location>
        <position position="1"/>
    </location>
</feature>
<dbReference type="Gene3D" id="3.30.420.10">
    <property type="entry name" value="Ribonuclease H-like superfamily/Ribonuclease H"/>
    <property type="match status" value="1"/>
</dbReference>
<dbReference type="OrthoDB" id="2142724at2759"/>
<protein>
    <recommendedName>
        <fullName evidence="1">Tc1-like transposase DDE domain-containing protein</fullName>
    </recommendedName>
</protein>
<dbReference type="InterPro" id="IPR038717">
    <property type="entry name" value="Tc1-like_DDE_dom"/>
</dbReference>
<feature type="domain" description="Tc1-like transposase DDE" evidence="1">
    <location>
        <begin position="4"/>
        <end position="58"/>
    </location>
</feature>
<sequence length="59" mass="6843">DGILHCDVVEGSFCTETFTRFIQGLLDYMQPYPAQNSVIVMDNCRIHKHPDIQEMIESR</sequence>